<dbReference type="SUPFAM" id="SSF52833">
    <property type="entry name" value="Thioredoxin-like"/>
    <property type="match status" value="1"/>
</dbReference>
<accession>A0ABQ8U7K3</accession>
<dbReference type="InterPro" id="IPR012341">
    <property type="entry name" value="6hp_glycosidase-like_sf"/>
</dbReference>
<gene>
    <name evidence="3" type="ORF">PAPYR_9791</name>
</gene>
<sequence>MQPASTMQPPRVNALAHEKSPYLLQHQHNPVDWLPWGPPAFEKAARENKPIFLSIGYATCHWCHVMAHESFEDRQVADFLNNHFVAIKVDREENADVDRTYMDVCTALTGSGGWPLSCFLAPDGKPFFAGTYFPRENFLEICRRIHALWSRERERVLETAQSIIQNVIGEPLDTSRAQPARQPSGAINEALRVKVEHLHLCADQLREAYDPHWGGFNRGRGPKFPTPHQMQFLLRHFVRNPGDHEGEGISDLAMTEKTLYYMRQGGIFDRIGAGLHRYATERRWRIPHFEKMLYDQALVSVLLLEALQATQDPIHEAAVRSLLGYVCAVLLDPVTGAFAAAEDADSEGQEGMFYLWSRRQVLDACLLATPPVRRMVVVGGPGAQQNQDRLEEYQWHPEEASHPRARDAMAPQTPPPPPPTATLLAAELPETHDLLADVGISAAQAAELFCRFYQISATDPAPQPTHHTQKGEELLEGRVPFTDPHKANNLVAFSQALAEAHRSAPPPPSGPPSVDSGSAAAVPRNQPDLSVLPALTPEKLERVFRWVRARLQACREARPRPLKDDKVIACWNGFVIAALAKAAQVLDDPGYAAAGARAADFIFERMVRPAEGSEPLLLSRRYRDGQVALAGFSEDYAAMVWGCTELYEATFEPRWLDRARQLQEAMITRLWNDQVGSFRFNDPQGGGQPALGLQLPHYGGEDGALPAANSVAALNLARLGLLLAEPRYRAMAVRLVSRQSDELTELPIAMTAMMCAADALLSPELEITLTIPPETMDAAKPILRAVFRDNFLPFFSLHVLNGEKPEDLAHIVRLCPHLEPHCDEARVAGGQPRLFLCENKVCAAPLRSLADIRQQAEGLA</sequence>
<dbReference type="Pfam" id="PF03190">
    <property type="entry name" value="Thioredox_DsbH"/>
    <property type="match status" value="1"/>
</dbReference>
<dbReference type="Proteomes" id="UP001141327">
    <property type="component" value="Unassembled WGS sequence"/>
</dbReference>
<dbReference type="PANTHER" id="PTHR42899">
    <property type="entry name" value="SPERMATOGENESIS-ASSOCIATED PROTEIN 20"/>
    <property type="match status" value="1"/>
</dbReference>
<feature type="domain" description="Spermatogenesis-associated protein 20-like TRX" evidence="2">
    <location>
        <begin position="13"/>
        <end position="166"/>
    </location>
</feature>
<keyword evidence="4" id="KW-1185">Reference proteome</keyword>
<evidence type="ECO:0000256" key="1">
    <source>
        <dbReference type="SAM" id="MobiDB-lite"/>
    </source>
</evidence>
<name>A0ABQ8U7K3_9EUKA</name>
<dbReference type="PANTHER" id="PTHR42899:SF1">
    <property type="entry name" value="SPERMATOGENESIS-ASSOCIATED PROTEIN 20"/>
    <property type="match status" value="1"/>
</dbReference>
<organism evidence="3 4">
    <name type="scientific">Paratrimastix pyriformis</name>
    <dbReference type="NCBI Taxonomy" id="342808"/>
    <lineage>
        <taxon>Eukaryota</taxon>
        <taxon>Metamonada</taxon>
        <taxon>Preaxostyla</taxon>
        <taxon>Paratrimastigidae</taxon>
        <taxon>Paratrimastix</taxon>
    </lineage>
</organism>
<evidence type="ECO:0000313" key="4">
    <source>
        <dbReference type="Proteomes" id="UP001141327"/>
    </source>
</evidence>
<feature type="compositionally biased region" description="Low complexity" evidence="1">
    <location>
        <begin position="512"/>
        <end position="523"/>
    </location>
</feature>
<dbReference type="SUPFAM" id="SSF48208">
    <property type="entry name" value="Six-hairpin glycosidases"/>
    <property type="match status" value="2"/>
</dbReference>
<dbReference type="Gene3D" id="1.50.10.10">
    <property type="match status" value="1"/>
</dbReference>
<comment type="caution">
    <text evidence="3">The sequence shown here is derived from an EMBL/GenBank/DDBJ whole genome shotgun (WGS) entry which is preliminary data.</text>
</comment>
<evidence type="ECO:0000259" key="2">
    <source>
        <dbReference type="Pfam" id="PF03190"/>
    </source>
</evidence>
<feature type="region of interest" description="Disordered" evidence="1">
    <location>
        <begin position="499"/>
        <end position="523"/>
    </location>
</feature>
<dbReference type="InterPro" id="IPR008928">
    <property type="entry name" value="6-hairpin_glycosidase_sf"/>
</dbReference>
<dbReference type="Gene3D" id="3.40.30.10">
    <property type="entry name" value="Glutaredoxin"/>
    <property type="match status" value="1"/>
</dbReference>
<dbReference type="InterPro" id="IPR036249">
    <property type="entry name" value="Thioredoxin-like_sf"/>
</dbReference>
<evidence type="ECO:0000313" key="3">
    <source>
        <dbReference type="EMBL" id="KAJ4455322.1"/>
    </source>
</evidence>
<dbReference type="CDD" id="cd02955">
    <property type="entry name" value="SSP411"/>
    <property type="match status" value="1"/>
</dbReference>
<proteinExistence type="predicted"/>
<dbReference type="InterPro" id="IPR004879">
    <property type="entry name" value="Ssp411-like_TRX"/>
</dbReference>
<dbReference type="InterPro" id="IPR024705">
    <property type="entry name" value="Ssp411"/>
</dbReference>
<reference evidence="3" key="1">
    <citation type="journal article" date="2022" name="bioRxiv">
        <title>Genomics of Preaxostyla Flagellates Illuminates Evolutionary Transitions and the Path Towards Mitochondrial Loss.</title>
        <authorList>
            <person name="Novak L.V.F."/>
            <person name="Treitli S.C."/>
            <person name="Pyrih J."/>
            <person name="Halakuc P."/>
            <person name="Pipaliya S.V."/>
            <person name="Vacek V."/>
            <person name="Brzon O."/>
            <person name="Soukal P."/>
            <person name="Eme L."/>
            <person name="Dacks J.B."/>
            <person name="Karnkowska A."/>
            <person name="Elias M."/>
            <person name="Hampl V."/>
        </authorList>
    </citation>
    <scope>NUCLEOTIDE SEQUENCE</scope>
    <source>
        <strain evidence="3">RCP-MX</strain>
    </source>
</reference>
<protein>
    <submittedName>
        <fullName evidence="3">Spermatogenesis-associated protein 20</fullName>
    </submittedName>
</protein>
<dbReference type="EMBL" id="JAPMOS010000112">
    <property type="protein sequence ID" value="KAJ4455322.1"/>
    <property type="molecule type" value="Genomic_DNA"/>
</dbReference>